<gene>
    <name evidence="2" type="ORF">BXYJ_LOCUS7593</name>
</gene>
<dbReference type="Proteomes" id="UP000659654">
    <property type="component" value="Unassembled WGS sequence"/>
</dbReference>
<dbReference type="EMBL" id="CAJFCV020000003">
    <property type="protein sequence ID" value="CAG9111006.1"/>
    <property type="molecule type" value="Genomic_DNA"/>
</dbReference>
<evidence type="ECO:0000256" key="1">
    <source>
        <dbReference type="SAM" id="MobiDB-lite"/>
    </source>
</evidence>
<proteinExistence type="predicted"/>
<dbReference type="Proteomes" id="UP000582659">
    <property type="component" value="Unassembled WGS sequence"/>
</dbReference>
<keyword evidence="5" id="KW-1185">Reference proteome</keyword>
<dbReference type="WBParaSite" id="BXY_1555700.1">
    <property type="protein sequence ID" value="BXY_1555700.1"/>
    <property type="gene ID" value="BXY_1555700"/>
</dbReference>
<evidence type="ECO:0000313" key="3">
    <source>
        <dbReference type="EMBL" id="CAG9111006.1"/>
    </source>
</evidence>
<name>A0A1I7SR93_BURXY</name>
<reference evidence="3" key="2">
    <citation type="submission" date="2020-08" db="EMBL/GenBank/DDBJ databases">
        <authorList>
            <person name="Kikuchi T."/>
        </authorList>
    </citation>
    <scope>NUCLEOTIDE SEQUENCE</scope>
    <source>
        <strain evidence="2">Ka4C1</strain>
    </source>
</reference>
<evidence type="ECO:0000313" key="4">
    <source>
        <dbReference type="Proteomes" id="UP000095284"/>
    </source>
</evidence>
<evidence type="ECO:0000313" key="6">
    <source>
        <dbReference type="WBParaSite" id="BXY_1555700.1"/>
    </source>
</evidence>
<protein>
    <submittedName>
        <fullName evidence="2">(pine wood nematode) hypothetical protein</fullName>
    </submittedName>
</protein>
<dbReference type="EMBL" id="CAJFDI010000003">
    <property type="protein sequence ID" value="CAD5222666.1"/>
    <property type="molecule type" value="Genomic_DNA"/>
</dbReference>
<dbReference type="Proteomes" id="UP000095284">
    <property type="component" value="Unplaced"/>
</dbReference>
<accession>A0A1I7SR93</accession>
<dbReference type="AlphaFoldDB" id="A0A1I7SR93"/>
<feature type="region of interest" description="Disordered" evidence="1">
    <location>
        <begin position="146"/>
        <end position="172"/>
    </location>
</feature>
<sequence>MLVVEGRRRRRREKGEEELWRGISGMARPSAAAAPHRFFAANSASSGFSFRVFALLVSSCGRGATEETLRPASESAPIFSFFSAVPIFHSIPPKRLRFLAFFSPILLIRVHVQTRRSTSFALRFFSLSFAFFLSFSLCPPGFPPTARPNEDSHMNSISGTQKMGERVPRMSKHATDGSTGLGHYVNLRAANRPCGMRGKRRAGWYAERRKISAKQQQHRRRQHNSLPLDYAIFNPAYKMHVTGMEQASKPHPCPSD</sequence>
<evidence type="ECO:0000313" key="5">
    <source>
        <dbReference type="Proteomes" id="UP000659654"/>
    </source>
</evidence>
<organism evidence="4 6">
    <name type="scientific">Bursaphelenchus xylophilus</name>
    <name type="common">Pinewood nematode worm</name>
    <name type="synonym">Aphelenchoides xylophilus</name>
    <dbReference type="NCBI Taxonomy" id="6326"/>
    <lineage>
        <taxon>Eukaryota</taxon>
        <taxon>Metazoa</taxon>
        <taxon>Ecdysozoa</taxon>
        <taxon>Nematoda</taxon>
        <taxon>Chromadorea</taxon>
        <taxon>Rhabditida</taxon>
        <taxon>Tylenchina</taxon>
        <taxon>Tylenchomorpha</taxon>
        <taxon>Aphelenchoidea</taxon>
        <taxon>Aphelenchoididae</taxon>
        <taxon>Bursaphelenchus</taxon>
    </lineage>
</organism>
<evidence type="ECO:0000313" key="2">
    <source>
        <dbReference type="EMBL" id="CAD5222666.1"/>
    </source>
</evidence>
<reference evidence="6" key="1">
    <citation type="submission" date="2016-11" db="UniProtKB">
        <authorList>
            <consortium name="WormBaseParasite"/>
        </authorList>
    </citation>
    <scope>IDENTIFICATION</scope>
</reference>